<keyword evidence="4" id="KW-0479">Metal-binding</keyword>
<dbReference type="PANTHER" id="PTHR12947:SF13">
    <property type="entry name" value="FI19924P1"/>
    <property type="match status" value="1"/>
</dbReference>
<keyword evidence="7" id="KW-0862">Zinc</keyword>
<evidence type="ECO:0000256" key="3">
    <source>
        <dbReference type="ARBA" id="ARBA00022670"/>
    </source>
</evidence>
<sequence>MQVKLDCDLNTTSMPPSAVDEELKAEAEERVKLRRTELKKLCVVRDLRSTDKIEKCFQKAHQIYRQCQLYVIEKDYDHAYIMLLQLVELFQKKMPGHREFRVARFEKDRKLLEKKCYDALALLDRILDGMFHEELEHLQHAHDEEEHIMAMHPDAEFPSAPAKDAVASALEGRLMALKGKPAPVAQSVACQDRGNAFEVLRMAPTHPSRTVSHDAHHLHHFSPTQISTTTFHAPPVSYPSLATARPSWLTTVGNGQTRRSSIQSKALRMRDEVRDMAIPSSLVAEFTRIAEPNTRRLPHGVETCGILAGTLKDQSLSITTLIIPKQEGTSDTCNMTHEEELFAYCIQHDLLTLGWIHTHPSQTCFLSSVDIHTQCGFQSMLSEAIAIVVAPRDPVKNVGVFRLTTPHGIELIQNCNLTGFHEHPSNVDIYSDAMHLTWDTHRHADVVDMRRFE</sequence>
<dbReference type="MEROPS" id="M67.A15"/>
<dbReference type="SUPFAM" id="SSF102712">
    <property type="entry name" value="JAB1/MPN domain"/>
    <property type="match status" value="1"/>
</dbReference>
<evidence type="ECO:0000313" key="10">
    <source>
        <dbReference type="EMBL" id="ETW00956.1"/>
    </source>
</evidence>
<keyword evidence="5" id="KW-0833">Ubl conjugation pathway</keyword>
<dbReference type="InterPro" id="IPR000555">
    <property type="entry name" value="JAMM/MPN+_dom"/>
</dbReference>
<dbReference type="OrthoDB" id="3640at2759"/>
<dbReference type="InterPro" id="IPR044098">
    <property type="entry name" value="STAMBP/STALP-like_MPN"/>
</dbReference>
<reference evidence="10" key="1">
    <citation type="submission" date="2013-12" db="EMBL/GenBank/DDBJ databases">
        <title>The Genome Sequence of Aphanomyces invadans NJM9701.</title>
        <authorList>
            <consortium name="The Broad Institute Genomics Platform"/>
            <person name="Russ C."/>
            <person name="Tyler B."/>
            <person name="van West P."/>
            <person name="Dieguez-Uribeondo J."/>
            <person name="Young S.K."/>
            <person name="Zeng Q."/>
            <person name="Gargeya S."/>
            <person name="Fitzgerald M."/>
            <person name="Abouelleil A."/>
            <person name="Alvarado L."/>
            <person name="Chapman S.B."/>
            <person name="Gainer-Dewar J."/>
            <person name="Goldberg J."/>
            <person name="Griggs A."/>
            <person name="Gujja S."/>
            <person name="Hansen M."/>
            <person name="Howarth C."/>
            <person name="Imamovic A."/>
            <person name="Ireland A."/>
            <person name="Larimer J."/>
            <person name="McCowan C."/>
            <person name="Murphy C."/>
            <person name="Pearson M."/>
            <person name="Poon T.W."/>
            <person name="Priest M."/>
            <person name="Roberts A."/>
            <person name="Saif S."/>
            <person name="Shea T."/>
            <person name="Sykes S."/>
            <person name="Wortman J."/>
            <person name="Nusbaum C."/>
            <person name="Birren B."/>
        </authorList>
    </citation>
    <scope>NUCLEOTIDE SEQUENCE [LARGE SCALE GENOMIC DNA]</scope>
    <source>
        <strain evidence="10">NJM9701</strain>
    </source>
</reference>
<dbReference type="STRING" id="157072.A0A024U3I3"/>
<dbReference type="GO" id="GO:0061578">
    <property type="term" value="F:K63-linked deubiquitinase activity"/>
    <property type="evidence" value="ECO:0007669"/>
    <property type="project" value="InterPro"/>
</dbReference>
<keyword evidence="3" id="KW-0645">Protease</keyword>
<dbReference type="PANTHER" id="PTHR12947">
    <property type="entry name" value="AMSH-LIKE PROTEASE"/>
    <property type="match status" value="1"/>
</dbReference>
<evidence type="ECO:0000256" key="8">
    <source>
        <dbReference type="ARBA" id="ARBA00023049"/>
    </source>
</evidence>
<dbReference type="GO" id="GO:0016020">
    <property type="term" value="C:membrane"/>
    <property type="evidence" value="ECO:0007669"/>
    <property type="project" value="TreeGrafter"/>
</dbReference>
<evidence type="ECO:0000256" key="6">
    <source>
        <dbReference type="ARBA" id="ARBA00022801"/>
    </source>
</evidence>
<dbReference type="SMART" id="SM00232">
    <property type="entry name" value="JAB_MPN"/>
    <property type="match status" value="1"/>
</dbReference>
<dbReference type="GO" id="GO:0070536">
    <property type="term" value="P:protein K63-linked deubiquitination"/>
    <property type="evidence" value="ECO:0007669"/>
    <property type="project" value="InterPro"/>
</dbReference>
<evidence type="ECO:0000256" key="1">
    <source>
        <dbReference type="ARBA" id="ARBA00001947"/>
    </source>
</evidence>
<dbReference type="GO" id="GO:0005768">
    <property type="term" value="C:endosome"/>
    <property type="evidence" value="ECO:0007669"/>
    <property type="project" value="TreeGrafter"/>
</dbReference>
<dbReference type="CDD" id="cd08066">
    <property type="entry name" value="MPN_AMSH_like"/>
    <property type="match status" value="1"/>
</dbReference>
<dbReference type="GO" id="GO:0140492">
    <property type="term" value="F:metal-dependent deubiquitinase activity"/>
    <property type="evidence" value="ECO:0007669"/>
    <property type="project" value="InterPro"/>
</dbReference>
<keyword evidence="8" id="KW-0482">Metalloprotease</keyword>
<keyword evidence="6" id="KW-0378">Hydrolase</keyword>
<dbReference type="GO" id="GO:0006508">
    <property type="term" value="P:proteolysis"/>
    <property type="evidence" value="ECO:0007669"/>
    <property type="project" value="UniProtKB-KW"/>
</dbReference>
<dbReference type="PROSITE" id="PS50249">
    <property type="entry name" value="MPN"/>
    <property type="match status" value="1"/>
</dbReference>
<feature type="domain" description="MPN" evidence="9">
    <location>
        <begin position="276"/>
        <end position="412"/>
    </location>
</feature>
<dbReference type="VEuPathDB" id="FungiDB:H310_06604"/>
<evidence type="ECO:0000256" key="7">
    <source>
        <dbReference type="ARBA" id="ARBA00022833"/>
    </source>
</evidence>
<dbReference type="Gene3D" id="1.20.58.80">
    <property type="entry name" value="Phosphotransferase system, lactose/cellobiose-type IIA subunit"/>
    <property type="match status" value="1"/>
</dbReference>
<dbReference type="Pfam" id="PF01398">
    <property type="entry name" value="JAB"/>
    <property type="match status" value="1"/>
</dbReference>
<dbReference type="Gene3D" id="3.40.140.10">
    <property type="entry name" value="Cytidine Deaminase, domain 2"/>
    <property type="match status" value="1"/>
</dbReference>
<dbReference type="RefSeq" id="XP_008869954.1">
    <property type="nucleotide sequence ID" value="XM_008871732.1"/>
</dbReference>
<dbReference type="GO" id="GO:0046872">
    <property type="term" value="F:metal ion binding"/>
    <property type="evidence" value="ECO:0007669"/>
    <property type="project" value="UniProtKB-KW"/>
</dbReference>
<evidence type="ECO:0000259" key="9">
    <source>
        <dbReference type="PROSITE" id="PS50249"/>
    </source>
</evidence>
<proteinExistence type="inferred from homology"/>
<evidence type="ECO:0000256" key="2">
    <source>
        <dbReference type="ARBA" id="ARBA00010981"/>
    </source>
</evidence>
<evidence type="ECO:0000256" key="4">
    <source>
        <dbReference type="ARBA" id="ARBA00022723"/>
    </source>
</evidence>
<comment type="cofactor">
    <cofactor evidence="1">
        <name>Zn(2+)</name>
        <dbReference type="ChEBI" id="CHEBI:29105"/>
    </cofactor>
</comment>
<evidence type="ECO:0000256" key="5">
    <source>
        <dbReference type="ARBA" id="ARBA00022786"/>
    </source>
</evidence>
<dbReference type="eggNOG" id="KOG2880">
    <property type="taxonomic scope" value="Eukaryota"/>
</dbReference>
<dbReference type="AlphaFoldDB" id="A0A024U3I3"/>
<protein>
    <recommendedName>
        <fullName evidence="9">MPN domain-containing protein</fullName>
    </recommendedName>
</protein>
<dbReference type="EMBL" id="KI913963">
    <property type="protein sequence ID" value="ETW00956.1"/>
    <property type="molecule type" value="Genomic_DNA"/>
</dbReference>
<name>A0A024U3I3_9STRA</name>
<accession>A0A024U3I3</accession>
<organism evidence="10">
    <name type="scientific">Aphanomyces invadans</name>
    <dbReference type="NCBI Taxonomy" id="157072"/>
    <lineage>
        <taxon>Eukaryota</taxon>
        <taxon>Sar</taxon>
        <taxon>Stramenopiles</taxon>
        <taxon>Oomycota</taxon>
        <taxon>Saprolegniomycetes</taxon>
        <taxon>Saprolegniales</taxon>
        <taxon>Verrucalvaceae</taxon>
        <taxon>Aphanomyces</taxon>
    </lineage>
</organism>
<gene>
    <name evidence="10" type="ORF">H310_06604</name>
</gene>
<dbReference type="InterPro" id="IPR037518">
    <property type="entry name" value="MPN"/>
</dbReference>
<comment type="similarity">
    <text evidence="2">Belongs to the peptidase M67C family.</text>
</comment>
<dbReference type="GeneID" id="20083654"/>